<organism evidence="4">
    <name type="scientific">Aegilops tauschii</name>
    <name type="common">Tausch's goatgrass</name>
    <name type="synonym">Aegilops squarrosa</name>
    <dbReference type="NCBI Taxonomy" id="37682"/>
    <lineage>
        <taxon>Eukaryota</taxon>
        <taxon>Viridiplantae</taxon>
        <taxon>Streptophyta</taxon>
        <taxon>Embryophyta</taxon>
        <taxon>Tracheophyta</taxon>
        <taxon>Spermatophyta</taxon>
        <taxon>Magnoliopsida</taxon>
        <taxon>Liliopsida</taxon>
        <taxon>Poales</taxon>
        <taxon>Poaceae</taxon>
        <taxon>BOP clade</taxon>
        <taxon>Pooideae</taxon>
        <taxon>Triticodae</taxon>
        <taxon>Triticeae</taxon>
        <taxon>Triticinae</taxon>
        <taxon>Aegilops</taxon>
    </lineage>
</organism>
<dbReference type="Pfam" id="PF03874">
    <property type="entry name" value="RNA_pol_Rpb4"/>
    <property type="match status" value="1"/>
</dbReference>
<feature type="region of interest" description="Disordered" evidence="3">
    <location>
        <begin position="59"/>
        <end position="85"/>
    </location>
</feature>
<dbReference type="GO" id="GO:0005634">
    <property type="term" value="C:nucleus"/>
    <property type="evidence" value="ECO:0007669"/>
    <property type="project" value="UniProtKB-SubCell"/>
</dbReference>
<reference evidence="4" key="1">
    <citation type="submission" date="2015-06" db="UniProtKB">
        <authorList>
            <consortium name="EnsemblPlants"/>
        </authorList>
    </citation>
    <scope>IDENTIFICATION</scope>
</reference>
<evidence type="ECO:0000256" key="1">
    <source>
        <dbReference type="ARBA" id="ARBA00004123"/>
    </source>
</evidence>
<evidence type="ECO:0000313" key="4">
    <source>
        <dbReference type="EnsemblPlants" id="EMT27222"/>
    </source>
</evidence>
<dbReference type="GO" id="GO:0006352">
    <property type="term" value="P:DNA-templated transcription initiation"/>
    <property type="evidence" value="ECO:0007669"/>
    <property type="project" value="InterPro"/>
</dbReference>
<evidence type="ECO:0000256" key="2">
    <source>
        <dbReference type="ARBA" id="ARBA00023242"/>
    </source>
</evidence>
<keyword evidence="2" id="KW-0539">Nucleus</keyword>
<feature type="compositionally biased region" description="Polar residues" evidence="3">
    <location>
        <begin position="59"/>
        <end position="83"/>
    </location>
</feature>
<feature type="region of interest" description="Disordered" evidence="3">
    <location>
        <begin position="103"/>
        <end position="188"/>
    </location>
</feature>
<name>M8CIV8_AEGTA</name>
<dbReference type="AlphaFoldDB" id="M8CIV8"/>
<sequence>MPRSFPIPDLNANPSSALPGSYLHYPQDLRYLNSYRRDQNLSVNLRAALGRLQDRQSAMASSGNSIHTLNPNTNLNLSANPSAASHGHYLQNAQDIRHSMPRPVISSAMPNRSDNPRTVAGAEPEQNKGASNGRQNNSNDVIHLSDSDSDSDDFFEEEAPPTHSKSNGKASSDSLKTGGKASSFSNDMPPNSILLSNCEAAEMLQKIQGHMAILSEDPTIKIPESFDKAFQYAKEGNHFTSAKLVKEILEYPLFCCRPLKDYGVNDGEICMIANIGPETIEEVYALIPSLKATRSINEGKIVEALAALANIKASK</sequence>
<comment type="subcellular location">
    <subcellularLocation>
        <location evidence="1">Nucleus</location>
    </subcellularLocation>
</comment>
<dbReference type="InterPro" id="IPR038324">
    <property type="entry name" value="Rpb4/RPC9_sf"/>
</dbReference>
<dbReference type="GO" id="GO:0000166">
    <property type="term" value="F:nucleotide binding"/>
    <property type="evidence" value="ECO:0007669"/>
    <property type="project" value="InterPro"/>
</dbReference>
<dbReference type="InterPro" id="IPR010997">
    <property type="entry name" value="HRDC-like_sf"/>
</dbReference>
<feature type="compositionally biased region" description="Polar residues" evidence="3">
    <location>
        <begin position="128"/>
        <end position="140"/>
    </location>
</feature>
<dbReference type="ExpressionAtlas" id="M8CIV8">
    <property type="expression patterns" value="baseline"/>
</dbReference>
<dbReference type="EnsemblPlants" id="EMT27222">
    <property type="protein sequence ID" value="EMT27222"/>
    <property type="gene ID" value="F775_24098"/>
</dbReference>
<feature type="compositionally biased region" description="Polar residues" evidence="3">
    <location>
        <begin position="163"/>
        <end position="188"/>
    </location>
</feature>
<proteinExistence type="predicted"/>
<dbReference type="InterPro" id="IPR005574">
    <property type="entry name" value="Rpb4/RPC9"/>
</dbReference>
<dbReference type="InterPro" id="IPR045222">
    <property type="entry name" value="Rpb4-like"/>
</dbReference>
<dbReference type="Gene3D" id="1.20.1250.40">
    <property type="match status" value="1"/>
</dbReference>
<protein>
    <recommendedName>
        <fullName evidence="5">RNA polymerase Rpb4/RPC9 core domain-containing protein</fullName>
    </recommendedName>
</protein>
<feature type="compositionally biased region" description="Acidic residues" evidence="3">
    <location>
        <begin position="147"/>
        <end position="159"/>
    </location>
</feature>
<dbReference type="GO" id="GO:0030880">
    <property type="term" value="C:RNA polymerase complex"/>
    <property type="evidence" value="ECO:0007669"/>
    <property type="project" value="InterPro"/>
</dbReference>
<evidence type="ECO:0008006" key="5">
    <source>
        <dbReference type="Google" id="ProtNLM"/>
    </source>
</evidence>
<dbReference type="SUPFAM" id="SSF47819">
    <property type="entry name" value="HRDC-like"/>
    <property type="match status" value="1"/>
</dbReference>
<evidence type="ECO:0000256" key="3">
    <source>
        <dbReference type="SAM" id="MobiDB-lite"/>
    </source>
</evidence>
<accession>M8CIV8</accession>
<dbReference type="PANTHER" id="PTHR21297">
    <property type="entry name" value="DNA-DIRECTED RNA POLYMERASE II"/>
    <property type="match status" value="1"/>
</dbReference>